<dbReference type="PROSITE" id="PS51257">
    <property type="entry name" value="PROKAR_LIPOPROTEIN"/>
    <property type="match status" value="1"/>
</dbReference>
<dbReference type="AlphaFoldDB" id="A0A318S8V7"/>
<evidence type="ECO:0008006" key="4">
    <source>
        <dbReference type="Google" id="ProtNLM"/>
    </source>
</evidence>
<accession>A0A318S8V7</accession>
<comment type="caution">
    <text evidence="2">The sequence shown here is derived from an EMBL/GenBank/DDBJ whole genome shotgun (WGS) entry which is preliminary data.</text>
</comment>
<keyword evidence="3" id="KW-1185">Reference proteome</keyword>
<keyword evidence="1" id="KW-0732">Signal</keyword>
<evidence type="ECO:0000256" key="1">
    <source>
        <dbReference type="SAM" id="SignalP"/>
    </source>
</evidence>
<dbReference type="Proteomes" id="UP000248326">
    <property type="component" value="Unassembled WGS sequence"/>
</dbReference>
<feature type="signal peptide" evidence="1">
    <location>
        <begin position="1"/>
        <end position="22"/>
    </location>
</feature>
<feature type="chain" id="PRO_5016382177" description="Lipoprotein" evidence="1">
    <location>
        <begin position="23"/>
        <end position="148"/>
    </location>
</feature>
<organism evidence="2 3">
    <name type="scientific">Deinococcus yavapaiensis KR-236</name>
    <dbReference type="NCBI Taxonomy" id="694435"/>
    <lineage>
        <taxon>Bacteria</taxon>
        <taxon>Thermotogati</taxon>
        <taxon>Deinococcota</taxon>
        <taxon>Deinococci</taxon>
        <taxon>Deinococcales</taxon>
        <taxon>Deinococcaceae</taxon>
        <taxon>Deinococcus</taxon>
    </lineage>
</organism>
<gene>
    <name evidence="2" type="ORF">DES52_11116</name>
</gene>
<dbReference type="EMBL" id="QJSX01000011">
    <property type="protein sequence ID" value="PYE52846.1"/>
    <property type="molecule type" value="Genomic_DNA"/>
</dbReference>
<protein>
    <recommendedName>
        <fullName evidence="4">Lipoprotein</fullName>
    </recommendedName>
</protein>
<evidence type="ECO:0000313" key="2">
    <source>
        <dbReference type="EMBL" id="PYE52846.1"/>
    </source>
</evidence>
<dbReference type="RefSeq" id="WP_110887433.1">
    <property type="nucleotide sequence ID" value="NZ_QJSX01000011.1"/>
</dbReference>
<name>A0A318S8V7_9DEIO</name>
<reference evidence="2 3" key="1">
    <citation type="submission" date="2018-06" db="EMBL/GenBank/DDBJ databases">
        <title>Genomic Encyclopedia of Type Strains, Phase IV (KMG-IV): sequencing the most valuable type-strain genomes for metagenomic binning, comparative biology and taxonomic classification.</title>
        <authorList>
            <person name="Goeker M."/>
        </authorList>
    </citation>
    <scope>NUCLEOTIDE SEQUENCE [LARGE SCALE GENOMIC DNA]</scope>
    <source>
        <strain evidence="2 3">DSM 18048</strain>
    </source>
</reference>
<dbReference type="OrthoDB" id="73663at2"/>
<evidence type="ECO:0000313" key="3">
    <source>
        <dbReference type="Proteomes" id="UP000248326"/>
    </source>
</evidence>
<proteinExistence type="predicted"/>
<sequence length="148" mass="15150">MKPVLLLLASAVVLASCAPALTAQQRAGRLVNVANGQEGRITLTGATITGRNAVRVDLGGEVLTGEYNVLGADTRLGFGVSVGVSSPSANVLFGNVEAARVPNGTRNGTIIAKSEGGLVLTCDFLVDVENRGNGTCTDGRGGRYAFQF</sequence>